<evidence type="ECO:0000313" key="1">
    <source>
        <dbReference type="EMBL" id="KAF4681994.1"/>
    </source>
</evidence>
<dbReference type="AlphaFoldDB" id="A0A7J6NE02"/>
<dbReference type="Proteomes" id="UP000541610">
    <property type="component" value="Unassembled WGS sequence"/>
</dbReference>
<proteinExistence type="predicted"/>
<name>A0A7J6NE02_PEROL</name>
<evidence type="ECO:0000313" key="2">
    <source>
        <dbReference type="Proteomes" id="UP000541610"/>
    </source>
</evidence>
<reference evidence="1 2" key="1">
    <citation type="submission" date="2020-04" db="EMBL/GenBank/DDBJ databases">
        <title>Perkinsus olseni comparative genomics.</title>
        <authorList>
            <person name="Bogema D.R."/>
        </authorList>
    </citation>
    <scope>NUCLEOTIDE SEQUENCE [LARGE SCALE GENOMIC DNA]</scope>
    <source>
        <strain evidence="1">00978-12</strain>
    </source>
</reference>
<organism evidence="1 2">
    <name type="scientific">Perkinsus olseni</name>
    <name type="common">Perkinsus atlanticus</name>
    <dbReference type="NCBI Taxonomy" id="32597"/>
    <lineage>
        <taxon>Eukaryota</taxon>
        <taxon>Sar</taxon>
        <taxon>Alveolata</taxon>
        <taxon>Perkinsozoa</taxon>
        <taxon>Perkinsea</taxon>
        <taxon>Perkinsida</taxon>
        <taxon>Perkinsidae</taxon>
        <taxon>Perkinsus</taxon>
    </lineage>
</organism>
<protein>
    <submittedName>
        <fullName evidence="1">Uncharacterized protein</fullName>
    </submittedName>
</protein>
<dbReference type="EMBL" id="JABANP010000467">
    <property type="protein sequence ID" value="KAF4681994.1"/>
    <property type="molecule type" value="Genomic_DNA"/>
</dbReference>
<dbReference type="OrthoDB" id="10577970at2759"/>
<sequence length="246" mass="26510">MASKRFNAYQWDRKMEKVTDVLETIVKKVQAVAQVAPGRGHRLVVKDSPAKIPAAVRVVFAPPDQDIGAPCPTYGSRSAPSTPALRTFGQPQGIFLFARIASDISMALPFCAMIDTGARTTVIKKAIAAGTPNIPVHFTATTATPSVAFPIIGSARGTLFFYDSPKAVPVAELPFATADHPSTFDMTVYIVDRFSSDMLLGYGTTGFGGSGSTSSPKPRFLYGDASSRPREHYFSPFVIRLTWLSE</sequence>
<accession>A0A7J6NE02</accession>
<gene>
    <name evidence="1" type="ORF">FOZ60_011249</name>
</gene>
<comment type="caution">
    <text evidence="1">The sequence shown here is derived from an EMBL/GenBank/DDBJ whole genome shotgun (WGS) entry which is preliminary data.</text>
</comment>